<evidence type="ECO:0000313" key="3">
    <source>
        <dbReference type="Proteomes" id="UP000428260"/>
    </source>
</evidence>
<reference evidence="2 3" key="1">
    <citation type="submission" date="2019-11" db="EMBL/GenBank/DDBJ databases">
        <authorList>
            <person name="Zheng R.K."/>
            <person name="Sun C.M."/>
        </authorList>
    </citation>
    <scope>NUCLEOTIDE SEQUENCE [LARGE SCALE GENOMIC DNA]</scope>
    <source>
        <strain evidence="2 3">WC007</strain>
    </source>
</reference>
<sequence length="91" mass="10809">MNDESIIILKAKEFREILRQELRANRPQEPDITRDKLNREQAAKLAGMSLPTFRKFIKNGIFREHGHGRKTWFFRSEIIEALRNEADKKKS</sequence>
<accession>A0A6I6JSF8</accession>
<dbReference type="Proteomes" id="UP000428260">
    <property type="component" value="Chromosome"/>
</dbReference>
<dbReference type="KEGG" id="mcos:GM418_11010"/>
<dbReference type="AlphaFoldDB" id="A0A6I6JSF8"/>
<protein>
    <submittedName>
        <fullName evidence="2">Helix-turn-helix domain-containing protein</fullName>
    </submittedName>
</protein>
<keyword evidence="3" id="KW-1185">Reference proteome</keyword>
<name>A0A6I6JSF8_9BACT</name>
<dbReference type="EMBL" id="CP046401">
    <property type="protein sequence ID" value="QGY44169.1"/>
    <property type="molecule type" value="Genomic_DNA"/>
</dbReference>
<evidence type="ECO:0000313" key="2">
    <source>
        <dbReference type="EMBL" id="QGY44169.1"/>
    </source>
</evidence>
<evidence type="ECO:0000259" key="1">
    <source>
        <dbReference type="Pfam" id="PF12728"/>
    </source>
</evidence>
<dbReference type="RefSeq" id="WP_158866004.1">
    <property type="nucleotide sequence ID" value="NZ_CP046401.1"/>
</dbReference>
<dbReference type="Pfam" id="PF12728">
    <property type="entry name" value="HTH_17"/>
    <property type="match status" value="1"/>
</dbReference>
<proteinExistence type="predicted"/>
<gene>
    <name evidence="2" type="ORF">GM418_11010</name>
</gene>
<feature type="domain" description="Helix-turn-helix" evidence="1">
    <location>
        <begin position="40"/>
        <end position="83"/>
    </location>
</feature>
<organism evidence="2 3">
    <name type="scientific">Maribellus comscasis</name>
    <dbReference type="NCBI Taxonomy" id="2681766"/>
    <lineage>
        <taxon>Bacteria</taxon>
        <taxon>Pseudomonadati</taxon>
        <taxon>Bacteroidota</taxon>
        <taxon>Bacteroidia</taxon>
        <taxon>Marinilabiliales</taxon>
        <taxon>Prolixibacteraceae</taxon>
        <taxon>Maribellus</taxon>
    </lineage>
</organism>
<dbReference type="InterPro" id="IPR041657">
    <property type="entry name" value="HTH_17"/>
</dbReference>